<dbReference type="RefSeq" id="WP_147254163.1">
    <property type="nucleotide sequence ID" value="NZ_VIWU01000001.1"/>
</dbReference>
<feature type="transmembrane region" description="Helical" evidence="1">
    <location>
        <begin position="72"/>
        <end position="88"/>
    </location>
</feature>
<name>A0A561SJ37_9PSEU</name>
<keyword evidence="3" id="KW-1185">Reference proteome</keyword>
<sequence>MRQFAVSAPEHPAVSEMGTGPRFVLTAAAAVAVGLAIAWDLAGDEHPTHTLGLALVVAIAAVLWLRLHGRAAGLAAALVGVVALQPALHGVGKLATSGVEHTGHGLLHVLAADAPTAAVQIVLSGTLIAIFAVLARCNGLLDSVLDPVRLLFTEPIEPSEPVQVRVRTSPLGSSLRRLRGWAARAPRRGPPAPLPR</sequence>
<evidence type="ECO:0000256" key="1">
    <source>
        <dbReference type="SAM" id="Phobius"/>
    </source>
</evidence>
<feature type="transmembrane region" description="Helical" evidence="1">
    <location>
        <begin position="117"/>
        <end position="135"/>
    </location>
</feature>
<reference evidence="2 3" key="1">
    <citation type="submission" date="2019-06" db="EMBL/GenBank/DDBJ databases">
        <title>Sequencing the genomes of 1000 actinobacteria strains.</title>
        <authorList>
            <person name="Klenk H.-P."/>
        </authorList>
    </citation>
    <scope>NUCLEOTIDE SEQUENCE [LARGE SCALE GENOMIC DNA]</scope>
    <source>
        <strain evidence="2 3">DSM 45671</strain>
    </source>
</reference>
<comment type="caution">
    <text evidence="2">The sequence shown here is derived from an EMBL/GenBank/DDBJ whole genome shotgun (WGS) entry which is preliminary data.</text>
</comment>
<evidence type="ECO:0000313" key="3">
    <source>
        <dbReference type="Proteomes" id="UP000321261"/>
    </source>
</evidence>
<accession>A0A561SJ37</accession>
<dbReference type="EMBL" id="VIWU01000001">
    <property type="protein sequence ID" value="TWF74855.1"/>
    <property type="molecule type" value="Genomic_DNA"/>
</dbReference>
<keyword evidence="1" id="KW-0812">Transmembrane</keyword>
<keyword evidence="1" id="KW-0472">Membrane</keyword>
<organism evidence="2 3">
    <name type="scientific">Pseudonocardia hierapolitana</name>
    <dbReference type="NCBI Taxonomy" id="1128676"/>
    <lineage>
        <taxon>Bacteria</taxon>
        <taxon>Bacillati</taxon>
        <taxon>Actinomycetota</taxon>
        <taxon>Actinomycetes</taxon>
        <taxon>Pseudonocardiales</taxon>
        <taxon>Pseudonocardiaceae</taxon>
        <taxon>Pseudonocardia</taxon>
    </lineage>
</organism>
<dbReference type="AlphaFoldDB" id="A0A561SJ37"/>
<evidence type="ECO:0000313" key="2">
    <source>
        <dbReference type="EMBL" id="TWF74855.1"/>
    </source>
</evidence>
<feature type="transmembrane region" description="Helical" evidence="1">
    <location>
        <begin position="48"/>
        <end position="65"/>
    </location>
</feature>
<protein>
    <submittedName>
        <fullName evidence="2">Uncharacterized protein</fullName>
    </submittedName>
</protein>
<keyword evidence="1" id="KW-1133">Transmembrane helix</keyword>
<feature type="transmembrane region" description="Helical" evidence="1">
    <location>
        <begin position="23"/>
        <end position="42"/>
    </location>
</feature>
<dbReference type="Proteomes" id="UP000321261">
    <property type="component" value="Unassembled WGS sequence"/>
</dbReference>
<gene>
    <name evidence="2" type="ORF">FHX44_11737</name>
</gene>
<proteinExistence type="predicted"/>